<dbReference type="InterPro" id="IPR001775">
    <property type="entry name" value="GspD/PilQ"/>
</dbReference>
<dbReference type="PANTHER" id="PTHR30332">
    <property type="entry name" value="PROBABLE GENERAL SECRETION PATHWAY PROTEIN D"/>
    <property type="match status" value="1"/>
</dbReference>
<dbReference type="GO" id="GO:0009306">
    <property type="term" value="P:protein secretion"/>
    <property type="evidence" value="ECO:0007669"/>
    <property type="project" value="InterPro"/>
</dbReference>
<dbReference type="InterPro" id="IPR050810">
    <property type="entry name" value="Bact_Secretion_Sys_Channel"/>
</dbReference>
<dbReference type="SUPFAM" id="SSF49384">
    <property type="entry name" value="Carbohydrate-binding domain"/>
    <property type="match status" value="1"/>
</dbReference>
<dbReference type="GO" id="GO:0030246">
    <property type="term" value="F:carbohydrate binding"/>
    <property type="evidence" value="ECO:0007669"/>
    <property type="project" value="InterPro"/>
</dbReference>
<proteinExistence type="predicted"/>
<dbReference type="InterPro" id="IPR008965">
    <property type="entry name" value="CBM2/CBM3_carb-bd_dom_sf"/>
</dbReference>
<evidence type="ECO:0000256" key="5">
    <source>
        <dbReference type="ARBA" id="ARBA00023237"/>
    </source>
</evidence>
<accession>A0A1J5T627</accession>
<dbReference type="Gene3D" id="3.30.1370.120">
    <property type="match status" value="1"/>
</dbReference>
<dbReference type="SMART" id="SM00965">
    <property type="entry name" value="STN"/>
    <property type="match status" value="1"/>
</dbReference>
<dbReference type="InterPro" id="IPR011662">
    <property type="entry name" value="Secretin/TonB_short_N"/>
</dbReference>
<evidence type="ECO:0000259" key="6">
    <source>
        <dbReference type="SMART" id="SM00965"/>
    </source>
</evidence>
<keyword evidence="2" id="KW-0813">Transport</keyword>
<keyword evidence="3" id="KW-0732">Signal</keyword>
<organism evidence="7">
    <name type="scientific">mine drainage metagenome</name>
    <dbReference type="NCBI Taxonomy" id="410659"/>
    <lineage>
        <taxon>unclassified sequences</taxon>
        <taxon>metagenomes</taxon>
        <taxon>ecological metagenomes</taxon>
    </lineage>
</organism>
<name>A0A1J5T627_9ZZZZ</name>
<comment type="subcellular location">
    <subcellularLocation>
        <location evidence="1">Membrane</location>
    </subcellularLocation>
</comment>
<dbReference type="Pfam" id="PF00263">
    <property type="entry name" value="Secretin"/>
    <property type="match status" value="1"/>
</dbReference>
<evidence type="ECO:0000256" key="1">
    <source>
        <dbReference type="ARBA" id="ARBA00004370"/>
    </source>
</evidence>
<keyword evidence="4" id="KW-0472">Membrane</keyword>
<dbReference type="CDD" id="cd08547">
    <property type="entry name" value="Type_II_cohesin"/>
    <property type="match status" value="1"/>
</dbReference>
<evidence type="ECO:0000256" key="2">
    <source>
        <dbReference type="ARBA" id="ARBA00022448"/>
    </source>
</evidence>
<reference evidence="7" key="1">
    <citation type="submission" date="2016-10" db="EMBL/GenBank/DDBJ databases">
        <title>Sequence of Gallionella enrichment culture.</title>
        <authorList>
            <person name="Poehlein A."/>
            <person name="Muehling M."/>
            <person name="Daniel R."/>
        </authorList>
    </citation>
    <scope>NUCLEOTIDE SEQUENCE</scope>
</reference>
<dbReference type="Pfam" id="PF00963">
    <property type="entry name" value="Cohesin"/>
    <property type="match status" value="1"/>
</dbReference>
<dbReference type="InterPro" id="IPR002102">
    <property type="entry name" value="Cohesin_dom"/>
</dbReference>
<evidence type="ECO:0000256" key="3">
    <source>
        <dbReference type="ARBA" id="ARBA00022729"/>
    </source>
</evidence>
<dbReference type="InterPro" id="IPR011990">
    <property type="entry name" value="TPR-like_helical_dom_sf"/>
</dbReference>
<dbReference type="GO" id="GO:0015627">
    <property type="term" value="C:type II protein secretion system complex"/>
    <property type="evidence" value="ECO:0007669"/>
    <property type="project" value="TreeGrafter"/>
</dbReference>
<dbReference type="PANTHER" id="PTHR30332:SF17">
    <property type="entry name" value="TYPE IV PILIATION SYSTEM PROTEIN DR_0774-RELATED"/>
    <property type="match status" value="1"/>
</dbReference>
<dbReference type="PRINTS" id="PR00811">
    <property type="entry name" value="BCTERIALGSPD"/>
</dbReference>
<sequence>MNQLAISLKRGRTALLFIVVLLAACASAQRLHDEGLALLDEGKTMEGLAKLQESIKEEPDNAGYRASLARNRDLAINRLLAVGNNARIAGHPDAAQTAYMEVLKINANNARAKEGLAALEMDNRHSKIIAEARELMKKGDLDATRDALRPVLLENPVQAEALEIQRKIDELTEKEKSAGPSLTAKFKKPVTLEFRDANVKMVFEALSRTSGINVLLDKDVKPDLKTSIFVKDASVEDAIDLILLQNMLEKKVLNDNTVFVYPNTPEKNKDYQELKVRSFHLTNADPKQMVAMIKALLKTRDIYVNEKTNSMVMRDTPEAIRLAEKMVEDQDVSEPEVMLEVEVLEVNRSLTDQLGINWPSTFSVATTGTTLNDLKHQDAATITASSLGATLDLMLQDSSTNILASPRIRARNHEKAKIMIGDRVPIITNAVTPISTGTPVVTGSIQYLDVGLKLEVEPDIHLDNEVAIKINMEVSTLGAQVQNVSGSVAYQVSTRNAQTLLQLKDGETQILAGLIDNEDRASSAKVPGLGQLPILGHLFSDNGDKNTKTEIVLSITPHVVGKSRIPDARKTEYWSGTEATLRDSQLIMKPIGASSAVAMAAAHPPLPAPVSTSVPAPVETPAPAAPSPMAFSWQGPTQAKVGDKISLTLNTQSAQGMNNLGLQVNFDPAVLKVVEVVEGNILKQSNIQSKLTTSINQANGQVVVGLAGHGANGAMGEGSIVTLTFEAIGEAPKSKITLNQIDPNRAGGHELPYSAPAPYLLAVSK</sequence>
<dbReference type="Pfam" id="PF03958">
    <property type="entry name" value="Secretin_N"/>
    <property type="match status" value="1"/>
</dbReference>
<dbReference type="GO" id="GO:0000272">
    <property type="term" value="P:polysaccharide catabolic process"/>
    <property type="evidence" value="ECO:0007669"/>
    <property type="project" value="InterPro"/>
</dbReference>
<dbReference type="AlphaFoldDB" id="A0A1J5T627"/>
<comment type="caution">
    <text evidence="7">The sequence shown here is derived from an EMBL/GenBank/DDBJ whole genome shotgun (WGS) entry which is preliminary data.</text>
</comment>
<dbReference type="InterPro" id="IPR005644">
    <property type="entry name" value="NolW-like"/>
</dbReference>
<dbReference type="Gene3D" id="1.25.40.10">
    <property type="entry name" value="Tetratricopeptide repeat domain"/>
    <property type="match status" value="1"/>
</dbReference>
<dbReference type="GO" id="GO:0019867">
    <property type="term" value="C:outer membrane"/>
    <property type="evidence" value="ECO:0007669"/>
    <property type="project" value="InterPro"/>
</dbReference>
<dbReference type="Gene3D" id="2.60.40.680">
    <property type="match status" value="1"/>
</dbReference>
<dbReference type="EMBL" id="MLJW01000007">
    <property type="protein sequence ID" value="OIR16346.1"/>
    <property type="molecule type" value="Genomic_DNA"/>
</dbReference>
<dbReference type="InterPro" id="IPR004846">
    <property type="entry name" value="T2SS/T3SS_dom"/>
</dbReference>
<feature type="domain" description="Secretin/TonB short N-terminal" evidence="6">
    <location>
        <begin position="212"/>
        <end position="263"/>
    </location>
</feature>
<evidence type="ECO:0000313" key="7">
    <source>
        <dbReference type="EMBL" id="OIR16346.1"/>
    </source>
</evidence>
<dbReference type="PRINTS" id="PR01032">
    <property type="entry name" value="PHAGEIV"/>
</dbReference>
<gene>
    <name evidence="7" type="primary">pilQ_2</name>
    <name evidence="7" type="ORF">GALL_30680</name>
</gene>
<dbReference type="InterPro" id="IPR038591">
    <property type="entry name" value="NolW-like_sf"/>
</dbReference>
<evidence type="ECO:0000256" key="4">
    <source>
        <dbReference type="ARBA" id="ARBA00023136"/>
    </source>
</evidence>
<protein>
    <submittedName>
        <fullName evidence="7">Type IV pilus biogenesis and competence protein PilQ</fullName>
    </submittedName>
</protein>
<keyword evidence="5" id="KW-0998">Cell outer membrane</keyword>